<evidence type="ECO:0000256" key="7">
    <source>
        <dbReference type="SAM" id="MobiDB-lite"/>
    </source>
</evidence>
<reference evidence="8 9" key="1">
    <citation type="submission" date="2019-09" db="EMBL/GenBank/DDBJ databases">
        <title>Genome sequencing of Ng87 strain.</title>
        <authorList>
            <person name="Karasev E.S."/>
            <person name="Andronov E."/>
        </authorList>
    </citation>
    <scope>NUCLEOTIDE SEQUENCE [LARGE SCALE GENOMIC DNA]</scope>
    <source>
        <strain evidence="8 9">Ng87</strain>
    </source>
</reference>
<keyword evidence="5" id="KW-0430">Lectin</keyword>
<feature type="region of interest" description="Disordered" evidence="7">
    <location>
        <begin position="184"/>
        <end position="207"/>
    </location>
</feature>
<evidence type="ECO:0000256" key="5">
    <source>
        <dbReference type="ARBA" id="ARBA00022734"/>
    </source>
</evidence>
<dbReference type="AlphaFoldDB" id="A0A6A1TVP3"/>
<dbReference type="InterPro" id="IPR012413">
    <property type="entry name" value="BA14K"/>
</dbReference>
<evidence type="ECO:0000256" key="3">
    <source>
        <dbReference type="ARBA" id="ARBA00020552"/>
    </source>
</evidence>
<dbReference type="GO" id="GO:0030246">
    <property type="term" value="F:carbohydrate binding"/>
    <property type="evidence" value="ECO:0007669"/>
    <property type="project" value="UniProtKB-KW"/>
</dbReference>
<evidence type="ECO:0000256" key="2">
    <source>
        <dbReference type="ARBA" id="ARBA00010270"/>
    </source>
</evidence>
<sequence length="244" mass="26268">MKPILLLLGSLVLLVLVFLSGVIITANVIAEPEPHKFANMDTPDLWTSKPKAIDTVSQDYQRLPTATPPASVAADTQTTPAVQQTAAATAVDHTVTASIAPQQPKEERKAMLDPAQADWCSARYKSYRVEDNSYQPFSGGPRRQCQAPGAAVNETVAAAPMSEQSQAPQALDELQPLPERRALSNQRADDGAAGYAQSQAIDADAPAGSHEEWCFARYRSYQAEDNSYQPSAGGPRRQCQSPFG</sequence>
<dbReference type="Proteomes" id="UP000386575">
    <property type="component" value="Unassembled WGS sequence"/>
</dbReference>
<proteinExistence type="inferred from homology"/>
<comment type="function">
    <text evidence="6">Has immunoglobulin-binding and hemagglutination properties, and can bind to mannose. Essential for virulence. May be involved in LPS biosynthesis or polysaccharide transport.</text>
</comment>
<evidence type="ECO:0000313" key="8">
    <source>
        <dbReference type="EMBL" id="KAB1086987.1"/>
    </source>
</evidence>
<comment type="similarity">
    <text evidence="2">Belongs to the BA14k family.</text>
</comment>
<comment type="subcellular location">
    <subcellularLocation>
        <location evidence="1">Membrane</location>
        <topology evidence="1">Single-pass membrane protein</topology>
    </subcellularLocation>
</comment>
<keyword evidence="4" id="KW-1003">Cell membrane</keyword>
<protein>
    <recommendedName>
        <fullName evidence="3">Lectin-like protein BA14k</fullName>
    </recommendedName>
</protein>
<dbReference type="GO" id="GO:0016020">
    <property type="term" value="C:membrane"/>
    <property type="evidence" value="ECO:0007669"/>
    <property type="project" value="UniProtKB-SubCell"/>
</dbReference>
<evidence type="ECO:0000256" key="4">
    <source>
        <dbReference type="ARBA" id="ARBA00022475"/>
    </source>
</evidence>
<accession>A0A6A1TVP3</accession>
<dbReference type="Pfam" id="PF07886">
    <property type="entry name" value="BA14K"/>
    <property type="match status" value="2"/>
</dbReference>
<dbReference type="EMBL" id="VZUL01000002">
    <property type="protein sequence ID" value="KAB1086987.1"/>
    <property type="molecule type" value="Genomic_DNA"/>
</dbReference>
<evidence type="ECO:0000256" key="6">
    <source>
        <dbReference type="ARBA" id="ARBA00025321"/>
    </source>
</evidence>
<feature type="region of interest" description="Disordered" evidence="7">
    <location>
        <begin position="224"/>
        <end position="244"/>
    </location>
</feature>
<comment type="caution">
    <text evidence="8">The sequence shown here is derived from an EMBL/GenBank/DDBJ whole genome shotgun (WGS) entry which is preliminary data.</text>
</comment>
<evidence type="ECO:0000313" key="9">
    <source>
        <dbReference type="Proteomes" id="UP000386575"/>
    </source>
</evidence>
<evidence type="ECO:0000256" key="1">
    <source>
        <dbReference type="ARBA" id="ARBA00004167"/>
    </source>
</evidence>
<organism evidence="8 9">
    <name type="scientific">Neorhizobium galegae</name>
    <name type="common">Rhizobium galegae</name>
    <dbReference type="NCBI Taxonomy" id="399"/>
    <lineage>
        <taxon>Bacteria</taxon>
        <taxon>Pseudomonadati</taxon>
        <taxon>Pseudomonadota</taxon>
        <taxon>Alphaproteobacteria</taxon>
        <taxon>Hyphomicrobiales</taxon>
        <taxon>Rhizobiaceae</taxon>
        <taxon>Rhizobium/Agrobacterium group</taxon>
        <taxon>Neorhizobium</taxon>
    </lineage>
</organism>
<dbReference type="RefSeq" id="WP_151042573.1">
    <property type="nucleotide sequence ID" value="NZ_VZUL01000002.1"/>
</dbReference>
<keyword evidence="4" id="KW-0472">Membrane</keyword>
<name>A0A6A1TVP3_NEOGA</name>
<gene>
    <name evidence="8" type="ORF">F4V91_11455</name>
</gene>